<sequence length="70" mass="7488">MVLRRLLRAGAIAVAVIVVTVLFFAPSAEGKARPAPPDPGTWPMVSQVALAVLAVIIPTAVVVLVRRRRY</sequence>
<evidence type="ECO:0000313" key="2">
    <source>
        <dbReference type="EMBL" id="GIF76776.1"/>
    </source>
</evidence>
<keyword evidence="1" id="KW-0472">Membrane</keyword>
<proteinExistence type="predicted"/>
<keyword evidence="1" id="KW-0812">Transmembrane</keyword>
<organism evidence="2 3">
    <name type="scientific">Asanoa siamensis</name>
    <dbReference type="NCBI Taxonomy" id="926357"/>
    <lineage>
        <taxon>Bacteria</taxon>
        <taxon>Bacillati</taxon>
        <taxon>Actinomycetota</taxon>
        <taxon>Actinomycetes</taxon>
        <taxon>Micromonosporales</taxon>
        <taxon>Micromonosporaceae</taxon>
        <taxon>Asanoa</taxon>
    </lineage>
</organism>
<accession>A0ABQ4CZU2</accession>
<comment type="caution">
    <text evidence="2">The sequence shown here is derived from an EMBL/GenBank/DDBJ whole genome shotgun (WGS) entry which is preliminary data.</text>
</comment>
<gene>
    <name evidence="2" type="ORF">Asi02nite_62940</name>
</gene>
<reference evidence="2 3" key="1">
    <citation type="submission" date="2021-01" db="EMBL/GenBank/DDBJ databases">
        <title>Whole genome shotgun sequence of Asanoa siamensis NBRC 107932.</title>
        <authorList>
            <person name="Komaki H."/>
            <person name="Tamura T."/>
        </authorList>
    </citation>
    <scope>NUCLEOTIDE SEQUENCE [LARGE SCALE GENOMIC DNA]</scope>
    <source>
        <strain evidence="2 3">NBRC 107932</strain>
    </source>
</reference>
<evidence type="ECO:0008006" key="4">
    <source>
        <dbReference type="Google" id="ProtNLM"/>
    </source>
</evidence>
<protein>
    <recommendedName>
        <fullName evidence="4">Secreted protein</fullName>
    </recommendedName>
</protein>
<keyword evidence="1" id="KW-1133">Transmembrane helix</keyword>
<evidence type="ECO:0000313" key="3">
    <source>
        <dbReference type="Proteomes" id="UP000604117"/>
    </source>
</evidence>
<dbReference type="EMBL" id="BONE01000069">
    <property type="protein sequence ID" value="GIF76776.1"/>
    <property type="molecule type" value="Genomic_DNA"/>
</dbReference>
<keyword evidence="3" id="KW-1185">Reference proteome</keyword>
<feature type="transmembrane region" description="Helical" evidence="1">
    <location>
        <begin position="7"/>
        <end position="25"/>
    </location>
</feature>
<dbReference type="Proteomes" id="UP000604117">
    <property type="component" value="Unassembled WGS sequence"/>
</dbReference>
<feature type="transmembrane region" description="Helical" evidence="1">
    <location>
        <begin position="45"/>
        <end position="65"/>
    </location>
</feature>
<evidence type="ECO:0000256" key="1">
    <source>
        <dbReference type="SAM" id="Phobius"/>
    </source>
</evidence>
<name>A0ABQ4CZU2_9ACTN</name>